<name>A0A4W3H7L1_CALMI</name>
<evidence type="ECO:0000256" key="8">
    <source>
        <dbReference type="ARBA" id="ARBA00022759"/>
    </source>
</evidence>
<dbReference type="CDD" id="cd09904">
    <property type="entry name" value="H3TH_XPG"/>
    <property type="match status" value="1"/>
</dbReference>
<dbReference type="PROSITE" id="PS00841">
    <property type="entry name" value="XPG_1"/>
    <property type="match status" value="1"/>
</dbReference>
<dbReference type="PRINTS" id="PR00853">
    <property type="entry name" value="XPGRADSUPER"/>
</dbReference>
<dbReference type="GO" id="GO:0004520">
    <property type="term" value="F:DNA endonuclease activity"/>
    <property type="evidence" value="ECO:0007669"/>
    <property type="project" value="TreeGrafter"/>
</dbReference>
<proteinExistence type="inferred from homology"/>
<feature type="compositionally biased region" description="Basic residues" evidence="15">
    <location>
        <begin position="1158"/>
        <end position="1175"/>
    </location>
</feature>
<dbReference type="Proteomes" id="UP000314986">
    <property type="component" value="Unassembled WGS sequence"/>
</dbReference>
<feature type="compositionally biased region" description="Basic and acidic residues" evidence="15">
    <location>
        <begin position="1117"/>
        <end position="1129"/>
    </location>
</feature>
<feature type="compositionally biased region" description="Polar residues" evidence="15">
    <location>
        <begin position="656"/>
        <end position="675"/>
    </location>
</feature>
<dbReference type="Gene3D" id="1.10.150.20">
    <property type="entry name" value="5' to 3' exonuclease, C-terminal subdomain"/>
    <property type="match status" value="1"/>
</dbReference>
<keyword evidence="9" id="KW-0227">DNA damage</keyword>
<dbReference type="OMA" id="PNSMDFS"/>
<evidence type="ECO:0000256" key="11">
    <source>
        <dbReference type="ARBA" id="ARBA00022842"/>
    </source>
</evidence>
<dbReference type="InterPro" id="IPR008918">
    <property type="entry name" value="HhH2"/>
</dbReference>
<dbReference type="FunCoup" id="A0A4W3H7L1">
    <property type="interactions" value="618"/>
</dbReference>
<evidence type="ECO:0000256" key="15">
    <source>
        <dbReference type="SAM" id="MobiDB-lite"/>
    </source>
</evidence>
<keyword evidence="10" id="KW-0378">Hydrolase</keyword>
<feature type="region of interest" description="Disordered" evidence="15">
    <location>
        <begin position="637"/>
        <end position="695"/>
    </location>
</feature>
<dbReference type="GeneTree" id="ENSGT00940000163631"/>
<feature type="region of interest" description="Disordered" evidence="15">
    <location>
        <begin position="302"/>
        <end position="367"/>
    </location>
</feature>
<evidence type="ECO:0000256" key="9">
    <source>
        <dbReference type="ARBA" id="ARBA00022763"/>
    </source>
</evidence>
<feature type="region of interest" description="Disordered" evidence="15">
    <location>
        <begin position="437"/>
        <end position="506"/>
    </location>
</feature>
<reference evidence="18" key="4">
    <citation type="submission" date="2025-08" db="UniProtKB">
        <authorList>
            <consortium name="Ensembl"/>
        </authorList>
    </citation>
    <scope>IDENTIFICATION</scope>
</reference>
<dbReference type="GO" id="GO:0016788">
    <property type="term" value="F:hydrolase activity, acting on ester bonds"/>
    <property type="evidence" value="ECO:0007669"/>
    <property type="project" value="InterPro"/>
</dbReference>
<dbReference type="Ensembl" id="ENSCMIT00000011621.1">
    <property type="protein sequence ID" value="ENSCMIP00000011340.1"/>
    <property type="gene ID" value="ENSCMIG00000005894.1"/>
</dbReference>
<dbReference type="Pfam" id="PF00752">
    <property type="entry name" value="XPG_N"/>
    <property type="match status" value="1"/>
</dbReference>
<dbReference type="GO" id="GO:0003697">
    <property type="term" value="F:single-stranded DNA binding"/>
    <property type="evidence" value="ECO:0007669"/>
    <property type="project" value="InterPro"/>
</dbReference>
<dbReference type="PANTHER" id="PTHR16171:SF11">
    <property type="entry name" value="DNA EXCISION REPAIR PROTEIN ERCC-5"/>
    <property type="match status" value="1"/>
</dbReference>
<reference evidence="19" key="1">
    <citation type="journal article" date="2006" name="Science">
        <title>Ancient noncoding elements conserved in the human genome.</title>
        <authorList>
            <person name="Venkatesh B."/>
            <person name="Kirkness E.F."/>
            <person name="Loh Y.H."/>
            <person name="Halpern A.L."/>
            <person name="Lee A.P."/>
            <person name="Johnson J."/>
            <person name="Dandona N."/>
            <person name="Viswanathan L.D."/>
            <person name="Tay A."/>
            <person name="Venter J.C."/>
            <person name="Strausberg R.L."/>
            <person name="Brenner S."/>
        </authorList>
    </citation>
    <scope>NUCLEOTIDE SEQUENCE [LARGE SCALE GENOMIC DNA]</scope>
</reference>
<keyword evidence="7" id="KW-0479">Metal-binding</keyword>
<feature type="compositionally biased region" description="Acidic residues" evidence="15">
    <location>
        <begin position="642"/>
        <end position="652"/>
    </location>
</feature>
<dbReference type="GO" id="GO:0046872">
    <property type="term" value="F:metal ion binding"/>
    <property type="evidence" value="ECO:0007669"/>
    <property type="project" value="UniProtKB-KW"/>
</dbReference>
<dbReference type="GO" id="GO:0005694">
    <property type="term" value="C:chromosome"/>
    <property type="evidence" value="ECO:0007669"/>
    <property type="project" value="UniProtKB-SubCell"/>
</dbReference>
<keyword evidence="14" id="KW-0539">Nucleus</keyword>
<evidence type="ECO:0000313" key="19">
    <source>
        <dbReference type="Proteomes" id="UP000314986"/>
    </source>
</evidence>
<evidence type="ECO:0000256" key="2">
    <source>
        <dbReference type="ARBA" id="ARBA00004123"/>
    </source>
</evidence>
<keyword evidence="5" id="KW-0158">Chromosome</keyword>
<feature type="domain" description="XPG N-terminal" evidence="17">
    <location>
        <begin position="1"/>
        <end position="98"/>
    </location>
</feature>
<dbReference type="GO" id="GO:0006289">
    <property type="term" value="P:nucleotide-excision repair"/>
    <property type="evidence" value="ECO:0007669"/>
    <property type="project" value="InterPro"/>
</dbReference>
<protein>
    <submittedName>
        <fullName evidence="18">DNA repair protein complementing XP-G cells</fullName>
    </submittedName>
</protein>
<keyword evidence="12" id="KW-0238">DNA-binding</keyword>
<evidence type="ECO:0000256" key="5">
    <source>
        <dbReference type="ARBA" id="ARBA00022454"/>
    </source>
</evidence>
<evidence type="ECO:0000256" key="10">
    <source>
        <dbReference type="ARBA" id="ARBA00022801"/>
    </source>
</evidence>
<dbReference type="InterPro" id="IPR006085">
    <property type="entry name" value="XPG_DNA_repair_N"/>
</dbReference>
<evidence type="ECO:0000256" key="14">
    <source>
        <dbReference type="ARBA" id="ARBA00023242"/>
    </source>
</evidence>
<evidence type="ECO:0000259" key="17">
    <source>
        <dbReference type="SMART" id="SM00485"/>
    </source>
</evidence>
<keyword evidence="6" id="KW-0540">Nuclease</keyword>
<dbReference type="InterPro" id="IPR001044">
    <property type="entry name" value="XPG/Rad2_eukaryotes"/>
</dbReference>
<dbReference type="PRINTS" id="PR00066">
    <property type="entry name" value="XRODRMPGMNTG"/>
</dbReference>
<dbReference type="InterPro" id="IPR019974">
    <property type="entry name" value="XPG_CS"/>
</dbReference>
<evidence type="ECO:0000259" key="16">
    <source>
        <dbReference type="SMART" id="SM00484"/>
    </source>
</evidence>
<evidence type="ECO:0000256" key="3">
    <source>
        <dbReference type="ARBA" id="ARBA00004286"/>
    </source>
</evidence>
<dbReference type="Gene3D" id="3.40.50.1010">
    <property type="entry name" value="5'-nuclease"/>
    <property type="match status" value="2"/>
</dbReference>
<sequence length="1175" mass="131599">MGVQGLWKLLECTRQPINPETLEGKILAVDISIWLNQAVKGARDRHGNAIHNAHLLTLFHRLCKLLFHRIRPIFVFDGKAPLLKKQTLANRRQRKELATRESKKTTDKLLKTILKRQALKNALGSKSEEIVPSLSQVRKEEIDDIYVLPPLEKKEENSSDEEAEKEWEERVNNRKLLQNEFLENPHSIDIESEDFASLPPEMRHEILSDLKEFTKRQRTLIYSMPEESTDFSQYQLTGLLKRNKLNQHIEGIQKEMNEQYSGQIQLQYNKEGGFVKDVETRRLVSEDSTHYILLKGLKSKNTENEEPGLQTATNLQKTNSSTSTSVGPHSDQKPCVASRPPSSPTDRAAKATTSDNDGSVAAAAPPSPRTLIAIQAAMLESSSDEETESTENKLLFRNQDWPQHSTNVAATNMNVSPRTYRAIQDALEDDEITTETGWDSLNKCNSSRKRPALSSSSEDDSENKLLKTSVNAQNSSSEQTISQTVGLKDQSCVEPKEGSITSSQNTLTKVENQSASSVASNAVDTVKIEQNIQELDFQSLEVIKKPEDPDLINSTDGQTSFSNGEYIHLREKVLSSESKNANNAASPKPPFPITPVPTQAVIFLKPEIQDLNNSVPIADQKQGSVEEALDRGKMQINIGSESDSDDSFIEVDDTSKVGSSSDVFPSDTFTTSSCESESKPAPTGGTQSSETIEKDTEELSQILTLSPLEVEEPVPQEMIEETEENAWDDIDLEEIEALEDNLFVEQSNLQTQKRRQEQMAATVTGQMYLESQELLRLFGVPYIVAPMEAEAQCAFLDMTDQTNGTITDDSDVWLFGARHVYKNFFSQDKYVEYYQYVHIHNQLGLDRTKLINLAYLLGSDYTEGIATVGYVTGMELLNEFLGPGQQPLIQLRDWWNEAQNNKRLQSNPNDTKVKKKLRELKISPGFPNAAVAEAYLKPSVDESKELLSWGKPDLDQIRDFCKNYFSWNKTKIDDILLPIIKKLNVHQTQQRIDTFFRVERHEQQAIKSQRLRRAVTCILRKDREETLAEVQEATAAMGEATKCTGQKRGGEQAMAIQERASGSQSQTRKRQKPQKSPQGLCSGGFIGSASLAEAPPSEDEVEVEATNSKRLGLNARSLEKQMKGRENKNDNTAVDMSSSSGDEEDEGAAKMITARSVFGKRGKLKGARGNPRKKR</sequence>
<dbReference type="SMART" id="SM00279">
    <property type="entry name" value="HhH2"/>
    <property type="match status" value="1"/>
</dbReference>
<evidence type="ECO:0000256" key="13">
    <source>
        <dbReference type="ARBA" id="ARBA00023204"/>
    </source>
</evidence>
<dbReference type="FunFam" id="3.40.50.1010:FF:000022">
    <property type="entry name" value="DNA repair protein complementing XP-G cells homolog"/>
    <property type="match status" value="1"/>
</dbReference>
<reference evidence="19" key="3">
    <citation type="journal article" date="2014" name="Nature">
        <title>Elephant shark genome provides unique insights into gnathostome evolution.</title>
        <authorList>
            <consortium name="International Elephant Shark Genome Sequencing Consortium"/>
            <person name="Venkatesh B."/>
            <person name="Lee A.P."/>
            <person name="Ravi V."/>
            <person name="Maurya A.K."/>
            <person name="Lian M.M."/>
            <person name="Swann J.B."/>
            <person name="Ohta Y."/>
            <person name="Flajnik M.F."/>
            <person name="Sutoh Y."/>
            <person name="Kasahara M."/>
            <person name="Hoon S."/>
            <person name="Gangu V."/>
            <person name="Roy S.W."/>
            <person name="Irimia M."/>
            <person name="Korzh V."/>
            <person name="Kondrychyn I."/>
            <person name="Lim Z.W."/>
            <person name="Tay B.H."/>
            <person name="Tohari S."/>
            <person name="Kong K.W."/>
            <person name="Ho S."/>
            <person name="Lorente-Galdos B."/>
            <person name="Quilez J."/>
            <person name="Marques-Bonet T."/>
            <person name="Raney B.J."/>
            <person name="Ingham P.W."/>
            <person name="Tay A."/>
            <person name="Hillier L.W."/>
            <person name="Minx P."/>
            <person name="Boehm T."/>
            <person name="Wilson R.K."/>
            <person name="Brenner S."/>
            <person name="Warren W.C."/>
        </authorList>
    </citation>
    <scope>NUCLEOTIDE SEQUENCE [LARGE SCALE GENOMIC DNA]</scope>
</reference>
<evidence type="ECO:0000256" key="7">
    <source>
        <dbReference type="ARBA" id="ARBA00022723"/>
    </source>
</evidence>
<reference evidence="19" key="2">
    <citation type="journal article" date="2007" name="PLoS Biol.">
        <title>Survey sequencing and comparative analysis of the elephant shark (Callorhinchus milii) genome.</title>
        <authorList>
            <person name="Venkatesh B."/>
            <person name="Kirkness E.F."/>
            <person name="Loh Y.H."/>
            <person name="Halpern A.L."/>
            <person name="Lee A.P."/>
            <person name="Johnson J."/>
            <person name="Dandona N."/>
            <person name="Viswanathan L.D."/>
            <person name="Tay A."/>
            <person name="Venter J.C."/>
            <person name="Strausberg R.L."/>
            <person name="Brenner S."/>
        </authorList>
    </citation>
    <scope>NUCLEOTIDE SEQUENCE [LARGE SCALE GENOMIC DNA]</scope>
</reference>
<organism evidence="18 19">
    <name type="scientific">Callorhinchus milii</name>
    <name type="common">Ghost shark</name>
    <dbReference type="NCBI Taxonomy" id="7868"/>
    <lineage>
        <taxon>Eukaryota</taxon>
        <taxon>Metazoa</taxon>
        <taxon>Chordata</taxon>
        <taxon>Craniata</taxon>
        <taxon>Vertebrata</taxon>
        <taxon>Chondrichthyes</taxon>
        <taxon>Holocephali</taxon>
        <taxon>Chimaeriformes</taxon>
        <taxon>Callorhinchidae</taxon>
        <taxon>Callorhinchus</taxon>
    </lineage>
</organism>
<dbReference type="SUPFAM" id="SSF47807">
    <property type="entry name" value="5' to 3' exonuclease, C-terminal subdomain"/>
    <property type="match status" value="1"/>
</dbReference>
<keyword evidence="13" id="KW-0234">DNA repair</keyword>
<dbReference type="InParanoid" id="A0A4W3H7L1"/>
<dbReference type="InterPro" id="IPR006086">
    <property type="entry name" value="XPG-I_dom"/>
</dbReference>
<keyword evidence="19" id="KW-1185">Reference proteome</keyword>
<keyword evidence="11" id="KW-0460">Magnesium</keyword>
<feature type="compositionally biased region" description="Polar residues" evidence="15">
    <location>
        <begin position="310"/>
        <end position="327"/>
    </location>
</feature>
<dbReference type="SMART" id="SM00485">
    <property type="entry name" value="XPGN"/>
    <property type="match status" value="1"/>
</dbReference>
<keyword evidence="8" id="KW-0255">Endonuclease</keyword>
<feature type="domain" description="XPG-I" evidence="16">
    <location>
        <begin position="776"/>
        <end position="845"/>
    </location>
</feature>
<comment type="subcellular location">
    <subcellularLocation>
        <location evidence="3">Chromosome</location>
    </subcellularLocation>
    <subcellularLocation>
        <location evidence="2">Nucleus</location>
    </subcellularLocation>
</comment>
<dbReference type="InterPro" id="IPR036279">
    <property type="entry name" value="5-3_exonuclease_C_sf"/>
</dbReference>
<dbReference type="AlphaFoldDB" id="A0A4W3H7L1"/>
<dbReference type="InterPro" id="IPR006084">
    <property type="entry name" value="XPG/Rad2"/>
</dbReference>
<evidence type="ECO:0000256" key="1">
    <source>
        <dbReference type="ARBA" id="ARBA00001946"/>
    </source>
</evidence>
<evidence type="ECO:0000313" key="18">
    <source>
        <dbReference type="Ensembl" id="ENSCMIP00000011340.1"/>
    </source>
</evidence>
<dbReference type="SUPFAM" id="SSF88723">
    <property type="entry name" value="PIN domain-like"/>
    <property type="match status" value="1"/>
</dbReference>
<reference evidence="18" key="5">
    <citation type="submission" date="2025-09" db="UniProtKB">
        <authorList>
            <consortium name="Ensembl"/>
        </authorList>
    </citation>
    <scope>IDENTIFICATION</scope>
</reference>
<dbReference type="Pfam" id="PF00867">
    <property type="entry name" value="XPG_I"/>
    <property type="match status" value="1"/>
</dbReference>
<dbReference type="SMART" id="SM00484">
    <property type="entry name" value="XPGI"/>
    <property type="match status" value="1"/>
</dbReference>
<comment type="cofactor">
    <cofactor evidence="1">
        <name>Mg(2+)</name>
        <dbReference type="ChEBI" id="CHEBI:18420"/>
    </cofactor>
</comment>
<dbReference type="GO" id="GO:0005634">
    <property type="term" value="C:nucleus"/>
    <property type="evidence" value="ECO:0007669"/>
    <property type="project" value="UniProtKB-SubCell"/>
</dbReference>
<evidence type="ECO:0000256" key="6">
    <source>
        <dbReference type="ARBA" id="ARBA00022722"/>
    </source>
</evidence>
<feature type="compositionally biased region" description="Polar residues" evidence="15">
    <location>
        <begin position="466"/>
        <end position="485"/>
    </location>
</feature>
<evidence type="ECO:0000256" key="12">
    <source>
        <dbReference type="ARBA" id="ARBA00023125"/>
    </source>
</evidence>
<feature type="region of interest" description="Disordered" evidence="15">
    <location>
        <begin position="1043"/>
        <end position="1175"/>
    </location>
</feature>
<dbReference type="PANTHER" id="PTHR16171">
    <property type="entry name" value="DNA REPAIR PROTEIN COMPLEMENTING XP-G CELLS-RELATED"/>
    <property type="match status" value="1"/>
</dbReference>
<dbReference type="STRING" id="7868.ENSCMIP00000011340"/>
<dbReference type="FunFam" id="3.40.50.1010:FF:000023">
    <property type="entry name" value="DNA repair protein complementing XP-G cells"/>
    <property type="match status" value="1"/>
</dbReference>
<dbReference type="GO" id="GO:0009411">
    <property type="term" value="P:response to UV"/>
    <property type="evidence" value="ECO:0007669"/>
    <property type="project" value="UniProtKB-ARBA"/>
</dbReference>
<dbReference type="FunFam" id="1.10.150.20:FF:000037">
    <property type="entry name" value="DNA repair protein complementing XP-G cells homolog"/>
    <property type="match status" value="1"/>
</dbReference>
<dbReference type="PROSITE" id="PS00842">
    <property type="entry name" value="XPG_2"/>
    <property type="match status" value="1"/>
</dbReference>
<comment type="similarity">
    <text evidence="4">Belongs to the XPG/RAD2 endonuclease family. XPG subfamily.</text>
</comment>
<dbReference type="InterPro" id="IPR029060">
    <property type="entry name" value="PIN-like_dom_sf"/>
</dbReference>
<accession>A0A4W3H7L1</accession>
<evidence type="ECO:0000256" key="4">
    <source>
        <dbReference type="ARBA" id="ARBA00005283"/>
    </source>
</evidence>
<dbReference type="CDD" id="cd09868">
    <property type="entry name" value="PIN_XPG_RAD2"/>
    <property type="match status" value="2"/>
</dbReference>